<reference evidence="2" key="1">
    <citation type="submission" date="2017-02" db="UniProtKB">
        <authorList>
            <consortium name="WormBaseParasite"/>
        </authorList>
    </citation>
    <scope>IDENTIFICATION</scope>
</reference>
<keyword evidence="1" id="KW-1185">Reference proteome</keyword>
<dbReference type="AlphaFoldDB" id="A0A0M3INS6"/>
<dbReference type="WBParaSite" id="ALUE_0002040401-mRNA-1">
    <property type="protein sequence ID" value="ALUE_0002040401-mRNA-1"/>
    <property type="gene ID" value="ALUE_0002040401"/>
</dbReference>
<dbReference type="Proteomes" id="UP000036681">
    <property type="component" value="Unplaced"/>
</dbReference>
<evidence type="ECO:0000313" key="1">
    <source>
        <dbReference type="Proteomes" id="UP000036681"/>
    </source>
</evidence>
<sequence>MSIHSLFGNANFGNLVVLSENDEYKYLSITYSTNSEEEVLKFDMGWLIAVHSKTNFSFRR</sequence>
<organism evidence="1 2">
    <name type="scientific">Ascaris lumbricoides</name>
    <name type="common">Giant roundworm</name>
    <dbReference type="NCBI Taxonomy" id="6252"/>
    <lineage>
        <taxon>Eukaryota</taxon>
        <taxon>Metazoa</taxon>
        <taxon>Ecdysozoa</taxon>
        <taxon>Nematoda</taxon>
        <taxon>Chromadorea</taxon>
        <taxon>Rhabditida</taxon>
        <taxon>Spirurina</taxon>
        <taxon>Ascaridomorpha</taxon>
        <taxon>Ascaridoidea</taxon>
        <taxon>Ascarididae</taxon>
        <taxon>Ascaris</taxon>
    </lineage>
</organism>
<name>A0A0M3INS6_ASCLU</name>
<accession>A0A0M3INS6</accession>
<evidence type="ECO:0000313" key="2">
    <source>
        <dbReference type="WBParaSite" id="ALUE_0002040401-mRNA-1"/>
    </source>
</evidence>
<proteinExistence type="predicted"/>
<protein>
    <submittedName>
        <fullName evidence="2">Uncharacterized protein</fullName>
    </submittedName>
</protein>